<dbReference type="Gene3D" id="1.10.10.10">
    <property type="entry name" value="Winged helix-like DNA-binding domain superfamily/Winged helix DNA-binding domain"/>
    <property type="match status" value="1"/>
</dbReference>
<dbReference type="InterPro" id="IPR002577">
    <property type="entry name" value="HTH_HxlR"/>
</dbReference>
<dbReference type="Pfam" id="PF01638">
    <property type="entry name" value="HxlR"/>
    <property type="match status" value="1"/>
</dbReference>
<dbReference type="PANTHER" id="PTHR33204:SF39">
    <property type="entry name" value="TRANSCRIPTIONAL REGULATORY PROTEIN"/>
    <property type="match status" value="1"/>
</dbReference>
<dbReference type="SUPFAM" id="SSF46785">
    <property type="entry name" value="Winged helix' DNA-binding domain"/>
    <property type="match status" value="1"/>
</dbReference>
<dbReference type="EMBL" id="JBHTAC010000021">
    <property type="protein sequence ID" value="MFC7244926.1"/>
    <property type="molecule type" value="Genomic_DNA"/>
</dbReference>
<dbReference type="PROSITE" id="PS51118">
    <property type="entry name" value="HTH_HXLR"/>
    <property type="match status" value="1"/>
</dbReference>
<feature type="domain" description="HTH hxlR-type" evidence="4">
    <location>
        <begin position="14"/>
        <end position="112"/>
    </location>
</feature>
<evidence type="ECO:0000313" key="5">
    <source>
        <dbReference type="EMBL" id="MFC7244926.1"/>
    </source>
</evidence>
<evidence type="ECO:0000256" key="3">
    <source>
        <dbReference type="ARBA" id="ARBA00023163"/>
    </source>
</evidence>
<dbReference type="InterPro" id="IPR036388">
    <property type="entry name" value="WH-like_DNA-bd_sf"/>
</dbReference>
<evidence type="ECO:0000256" key="1">
    <source>
        <dbReference type="ARBA" id="ARBA00023015"/>
    </source>
</evidence>
<reference evidence="6" key="1">
    <citation type="journal article" date="2019" name="Int. J. Syst. Evol. Microbiol.">
        <title>The Global Catalogue of Microorganisms (GCM) 10K type strain sequencing project: providing services to taxonomists for standard genome sequencing and annotation.</title>
        <authorList>
            <consortium name="The Broad Institute Genomics Platform"/>
            <consortium name="The Broad Institute Genome Sequencing Center for Infectious Disease"/>
            <person name="Wu L."/>
            <person name="Ma J."/>
        </authorList>
    </citation>
    <scope>NUCLEOTIDE SEQUENCE [LARGE SCALE GENOMIC DNA]</scope>
    <source>
        <strain evidence="6">CGMCC 1.9106</strain>
    </source>
</reference>
<protein>
    <submittedName>
        <fullName evidence="5">Winged helix-turn-helix transcriptional regulator</fullName>
    </submittedName>
</protein>
<comment type="caution">
    <text evidence="5">The sequence shown here is derived from an EMBL/GenBank/DDBJ whole genome shotgun (WGS) entry which is preliminary data.</text>
</comment>
<gene>
    <name evidence="5" type="ORF">ACFQO7_20830</name>
</gene>
<keyword evidence="3" id="KW-0804">Transcription</keyword>
<keyword evidence="2" id="KW-0238">DNA-binding</keyword>
<dbReference type="Proteomes" id="UP001596392">
    <property type="component" value="Unassembled WGS sequence"/>
</dbReference>
<organism evidence="5 6">
    <name type="scientific">Catellatospora aurea</name>
    <dbReference type="NCBI Taxonomy" id="1337874"/>
    <lineage>
        <taxon>Bacteria</taxon>
        <taxon>Bacillati</taxon>
        <taxon>Actinomycetota</taxon>
        <taxon>Actinomycetes</taxon>
        <taxon>Micromonosporales</taxon>
        <taxon>Micromonosporaceae</taxon>
        <taxon>Catellatospora</taxon>
    </lineage>
</organism>
<evidence type="ECO:0000256" key="2">
    <source>
        <dbReference type="ARBA" id="ARBA00023125"/>
    </source>
</evidence>
<evidence type="ECO:0000259" key="4">
    <source>
        <dbReference type="PROSITE" id="PS51118"/>
    </source>
</evidence>
<dbReference type="RefSeq" id="WP_360526602.1">
    <property type="nucleotide sequence ID" value="NZ_JBHTAC010000021.1"/>
</dbReference>
<keyword evidence="6" id="KW-1185">Reference proteome</keyword>
<dbReference type="PANTHER" id="PTHR33204">
    <property type="entry name" value="TRANSCRIPTIONAL REGULATOR, MARR FAMILY"/>
    <property type="match status" value="1"/>
</dbReference>
<keyword evidence="1" id="KW-0805">Transcription regulation</keyword>
<evidence type="ECO:0000313" key="6">
    <source>
        <dbReference type="Proteomes" id="UP001596392"/>
    </source>
</evidence>
<dbReference type="InterPro" id="IPR036390">
    <property type="entry name" value="WH_DNA-bd_sf"/>
</dbReference>
<accession>A0ABW2H2U9</accession>
<sequence>MTTSLDPEMFDPACPSSAMPIRIGDKWAGLIICCLEDGPRRFTEIQVPLRGVTAKVLAQTLRGMERDGMITRTAYPEIPPRVVYELTDLGRTLLEPIAACREWAKEHLPTILAAREEWEKAAAGAA</sequence>
<name>A0ABW2H2U9_9ACTN</name>
<proteinExistence type="predicted"/>